<dbReference type="EMBL" id="GL888818">
    <property type="protein sequence ID" value="EGI57862.1"/>
    <property type="molecule type" value="Genomic_DNA"/>
</dbReference>
<feature type="compositionally biased region" description="Basic and acidic residues" evidence="1">
    <location>
        <begin position="406"/>
        <end position="420"/>
    </location>
</feature>
<evidence type="ECO:0000313" key="2">
    <source>
        <dbReference type="EMBL" id="EGI57862.1"/>
    </source>
</evidence>
<reference evidence="2" key="1">
    <citation type="submission" date="2011-02" db="EMBL/GenBank/DDBJ databases">
        <title>The genome of the leaf-cutting ant Acromyrmex echinatior suggests key adaptations to social evolution and fungus farming.</title>
        <authorList>
            <person name="Nygaard S."/>
            <person name="Zhang G."/>
        </authorList>
    </citation>
    <scope>NUCLEOTIDE SEQUENCE</scope>
</reference>
<gene>
    <name evidence="2" type="ORF">G5I_14049</name>
</gene>
<sequence length="464" mass="51907">MTKKHAAVIWLRESNEVAGGSEFVRVLYHGVCRGHNSRHDFRLKPPMSFCGSEGGEKGGGKCPRWNVERKLLFYPLAANAARYVGESNEKYIKLKIVENFCINTKVNVTLDSWQINQRLAFRKEAQVTIVKAWPFAGHICVTRRHSAGECDSDGLPGGITLSLNTLMTLIFSHPYENERGCEISTVVCNFGTKRTVRRGTYGATYGTAAFAVYETVRKLREFAKENILMDIHEYACKFCDNCFEKHHTSPEKCRADCNLNEACKCDKGNGKIVKHSSKISLHTQHVTCCGCTSLIFNKIEIDEFPAVGILTRLTRLLDRTSIEIDCVRGADGRARKPGKVWELKNLFSVVTLIHVYNVHKILLDLTVSITQLSGIEILAKPRCDVAGVIVTTAHWWARHSTARLEDKSKTATAEHDKDSSEPCESPMSGRCGGYNAKQIMERNARRQGANRLLSFYPSAPGFPS</sequence>
<organism evidence="3">
    <name type="scientific">Acromyrmex echinatior</name>
    <name type="common">Panamanian leafcutter ant</name>
    <name type="synonym">Acromyrmex octospinosus echinatior</name>
    <dbReference type="NCBI Taxonomy" id="103372"/>
    <lineage>
        <taxon>Eukaryota</taxon>
        <taxon>Metazoa</taxon>
        <taxon>Ecdysozoa</taxon>
        <taxon>Arthropoda</taxon>
        <taxon>Hexapoda</taxon>
        <taxon>Insecta</taxon>
        <taxon>Pterygota</taxon>
        <taxon>Neoptera</taxon>
        <taxon>Endopterygota</taxon>
        <taxon>Hymenoptera</taxon>
        <taxon>Apocrita</taxon>
        <taxon>Aculeata</taxon>
        <taxon>Formicoidea</taxon>
        <taxon>Formicidae</taxon>
        <taxon>Myrmicinae</taxon>
        <taxon>Acromyrmex</taxon>
    </lineage>
</organism>
<dbReference type="Proteomes" id="UP000007755">
    <property type="component" value="Unassembled WGS sequence"/>
</dbReference>
<protein>
    <submittedName>
        <fullName evidence="2">Uncharacterized protein</fullName>
    </submittedName>
</protein>
<proteinExistence type="predicted"/>
<accession>F4X6T0</accession>
<dbReference type="AlphaFoldDB" id="F4X6T0"/>
<name>F4X6T0_ACREC</name>
<feature type="region of interest" description="Disordered" evidence="1">
    <location>
        <begin position="406"/>
        <end position="430"/>
    </location>
</feature>
<evidence type="ECO:0000313" key="3">
    <source>
        <dbReference type="Proteomes" id="UP000007755"/>
    </source>
</evidence>
<keyword evidence="3" id="KW-1185">Reference proteome</keyword>
<dbReference type="InParanoid" id="F4X6T0"/>
<evidence type="ECO:0000256" key="1">
    <source>
        <dbReference type="SAM" id="MobiDB-lite"/>
    </source>
</evidence>